<dbReference type="eggNOG" id="KOG1438">
    <property type="taxonomic scope" value="Eukaryota"/>
</dbReference>
<evidence type="ECO:0000259" key="10">
    <source>
        <dbReference type="Pfam" id="PF00591"/>
    </source>
</evidence>
<dbReference type="NCBIfam" id="TIGR01245">
    <property type="entry name" value="trpD"/>
    <property type="match status" value="1"/>
</dbReference>
<evidence type="ECO:0000256" key="3">
    <source>
        <dbReference type="ARBA" id="ARBA00022605"/>
    </source>
</evidence>
<dbReference type="FunFam" id="3.40.1030.10:FF:000002">
    <property type="entry name" value="Anthranilate phosphoribosyltransferase"/>
    <property type="match status" value="1"/>
</dbReference>
<name>F4R7X6_MELLP</name>
<keyword evidence="5" id="KW-0808">Transferase</keyword>
<dbReference type="AlphaFoldDB" id="F4R7X6"/>
<dbReference type="FunCoup" id="F4R7X6">
    <property type="interactions" value="381"/>
</dbReference>
<evidence type="ECO:0000256" key="7">
    <source>
        <dbReference type="ARBA" id="ARBA00023141"/>
    </source>
</evidence>
<keyword evidence="3" id="KW-0028">Amino-acid biosynthesis</keyword>
<dbReference type="InterPro" id="IPR005940">
    <property type="entry name" value="Anthranilate_Pribosyl_Tfrase"/>
</dbReference>
<evidence type="ECO:0000313" key="11">
    <source>
        <dbReference type="EMBL" id="EGG11714.1"/>
    </source>
</evidence>
<evidence type="ECO:0000256" key="9">
    <source>
        <dbReference type="ARBA" id="ARBA00071401"/>
    </source>
</evidence>
<evidence type="ECO:0000256" key="6">
    <source>
        <dbReference type="ARBA" id="ARBA00022822"/>
    </source>
</evidence>
<dbReference type="VEuPathDB" id="FungiDB:MELLADRAFT_41886"/>
<keyword evidence="7" id="KW-0057">Aromatic amino acid biosynthesis</keyword>
<dbReference type="HOGENOM" id="CLU_034315_2_1_1"/>
<dbReference type="GO" id="GO:0005829">
    <property type="term" value="C:cytosol"/>
    <property type="evidence" value="ECO:0007669"/>
    <property type="project" value="TreeGrafter"/>
</dbReference>
<comment type="pathway">
    <text evidence="1">Amino-acid biosynthesis; L-tryptophan biosynthesis; L-tryptophan from chorismate: step 2/5.</text>
</comment>
<protein>
    <recommendedName>
        <fullName evidence="9">Anthranilate phosphoribosyltransferase</fullName>
        <ecNumber evidence="2">2.4.2.18</ecNumber>
    </recommendedName>
</protein>
<evidence type="ECO:0000256" key="1">
    <source>
        <dbReference type="ARBA" id="ARBA00004907"/>
    </source>
</evidence>
<feature type="domain" description="Glycosyl transferase family 3" evidence="10">
    <location>
        <begin position="1"/>
        <end position="258"/>
    </location>
</feature>
<dbReference type="EC" id="2.4.2.18" evidence="2"/>
<dbReference type="SUPFAM" id="SSF52418">
    <property type="entry name" value="Nucleoside phosphorylase/phosphoribosyltransferase catalytic domain"/>
    <property type="match status" value="1"/>
</dbReference>
<dbReference type="EMBL" id="GL883092">
    <property type="protein sequence ID" value="EGG11714.1"/>
    <property type="molecule type" value="Genomic_DNA"/>
</dbReference>
<dbReference type="PANTHER" id="PTHR43285">
    <property type="entry name" value="ANTHRANILATE PHOSPHORIBOSYLTRANSFERASE"/>
    <property type="match status" value="1"/>
</dbReference>
<dbReference type="PANTHER" id="PTHR43285:SF2">
    <property type="entry name" value="ANTHRANILATE PHOSPHORIBOSYLTRANSFERASE"/>
    <property type="match status" value="1"/>
</dbReference>
<organism evidence="12">
    <name type="scientific">Melampsora larici-populina (strain 98AG31 / pathotype 3-4-7)</name>
    <name type="common">Poplar leaf rust fungus</name>
    <dbReference type="NCBI Taxonomy" id="747676"/>
    <lineage>
        <taxon>Eukaryota</taxon>
        <taxon>Fungi</taxon>
        <taxon>Dikarya</taxon>
        <taxon>Basidiomycota</taxon>
        <taxon>Pucciniomycotina</taxon>
        <taxon>Pucciniomycetes</taxon>
        <taxon>Pucciniales</taxon>
        <taxon>Melampsoraceae</taxon>
        <taxon>Melampsora</taxon>
    </lineage>
</organism>
<dbReference type="InterPro" id="IPR035902">
    <property type="entry name" value="Nuc_phospho_transferase"/>
</dbReference>
<evidence type="ECO:0000256" key="5">
    <source>
        <dbReference type="ARBA" id="ARBA00022679"/>
    </source>
</evidence>
<dbReference type="InterPro" id="IPR000312">
    <property type="entry name" value="Glycosyl_Trfase_fam3"/>
</dbReference>
<keyword evidence="6" id="KW-0822">Tryptophan biosynthesis</keyword>
<evidence type="ECO:0000256" key="8">
    <source>
        <dbReference type="ARBA" id="ARBA00061500"/>
    </source>
</evidence>
<reference evidence="12" key="1">
    <citation type="journal article" date="2011" name="Proc. Natl. Acad. Sci. U.S.A.">
        <title>Obligate biotrophy features unraveled by the genomic analysis of rust fungi.</title>
        <authorList>
            <person name="Duplessis S."/>
            <person name="Cuomo C.A."/>
            <person name="Lin Y.-C."/>
            <person name="Aerts A."/>
            <person name="Tisserant E."/>
            <person name="Veneault-Fourrey C."/>
            <person name="Joly D.L."/>
            <person name="Hacquard S."/>
            <person name="Amselem J."/>
            <person name="Cantarel B.L."/>
            <person name="Chiu R."/>
            <person name="Coutinho P.M."/>
            <person name="Feau N."/>
            <person name="Field M."/>
            <person name="Frey P."/>
            <person name="Gelhaye E."/>
            <person name="Goldberg J."/>
            <person name="Grabherr M.G."/>
            <person name="Kodira C.D."/>
            <person name="Kohler A."/>
            <person name="Kuees U."/>
            <person name="Lindquist E.A."/>
            <person name="Lucas S.M."/>
            <person name="Mago R."/>
            <person name="Mauceli E."/>
            <person name="Morin E."/>
            <person name="Murat C."/>
            <person name="Pangilinan J.L."/>
            <person name="Park R."/>
            <person name="Pearson M."/>
            <person name="Quesneville H."/>
            <person name="Rouhier N."/>
            <person name="Sakthikumar S."/>
            <person name="Salamov A.A."/>
            <person name="Schmutz J."/>
            <person name="Selles B."/>
            <person name="Shapiro H."/>
            <person name="Tanguay P."/>
            <person name="Tuskan G.A."/>
            <person name="Henrissat B."/>
            <person name="Van de Peer Y."/>
            <person name="Rouze P."/>
            <person name="Ellis J.G."/>
            <person name="Dodds P.N."/>
            <person name="Schein J.E."/>
            <person name="Zhong S."/>
            <person name="Hamelin R.C."/>
            <person name="Grigoriev I.V."/>
            <person name="Szabo L.J."/>
            <person name="Martin F."/>
        </authorList>
    </citation>
    <scope>NUCLEOTIDE SEQUENCE [LARGE SCALE GENOMIC DNA]</scope>
    <source>
        <strain evidence="12">98AG31 / pathotype 3-4-7</strain>
    </source>
</reference>
<evidence type="ECO:0000256" key="2">
    <source>
        <dbReference type="ARBA" id="ARBA00011948"/>
    </source>
</evidence>
<evidence type="ECO:0000256" key="4">
    <source>
        <dbReference type="ARBA" id="ARBA00022676"/>
    </source>
</evidence>
<dbReference type="InParanoid" id="F4R7X6"/>
<sequence>DIVGTGGDGFNTFNVSTASAIVAAGAGLKICKHGNRASSSSTGSADLIIAQGIPLPTLSNEDISKILSTSNPPNFTFLFSPSFYPIFKTLSPLRKSLGFPTIFNLLGPLLNPSKPNRILIGVSKPQLGPIISSTLVNLKIYPSWVVCGQEGLDEISPSGPTQVWKVDQNGIITESVIEPLKDFGIQTHSLQDVIGGQADENSSLLNDLLNNQIDSNRLIAIKDFVLLNSAALLVIGGKALDLQEGVSLAKISLESGNAKLALHDFKTSVLNLSTV</sequence>
<dbReference type="Pfam" id="PF00591">
    <property type="entry name" value="Glycos_transf_3"/>
    <property type="match status" value="1"/>
</dbReference>
<dbReference type="STRING" id="747676.F4R7X6"/>
<dbReference type="GO" id="GO:0004048">
    <property type="term" value="F:anthranilate phosphoribosyltransferase activity"/>
    <property type="evidence" value="ECO:0007669"/>
    <property type="project" value="UniProtKB-EC"/>
</dbReference>
<dbReference type="GeneID" id="18928015"/>
<comment type="similarity">
    <text evidence="8">Belongs to the anthranilate phosphoribosyltransferase family.</text>
</comment>
<gene>
    <name evidence="11" type="ORF">MELLADRAFT_41886</name>
</gene>
<keyword evidence="4" id="KW-0328">Glycosyltransferase</keyword>
<dbReference type="KEGG" id="mlr:MELLADRAFT_41886"/>
<dbReference type="Proteomes" id="UP000001072">
    <property type="component" value="Unassembled WGS sequence"/>
</dbReference>
<accession>F4R7X6</accession>
<dbReference type="OrthoDB" id="427800at2759"/>
<evidence type="ECO:0000313" key="12">
    <source>
        <dbReference type="Proteomes" id="UP000001072"/>
    </source>
</evidence>
<feature type="non-terminal residue" evidence="11">
    <location>
        <position position="1"/>
    </location>
</feature>
<dbReference type="GO" id="GO:0000162">
    <property type="term" value="P:L-tryptophan biosynthetic process"/>
    <property type="evidence" value="ECO:0007669"/>
    <property type="project" value="UniProtKB-KW"/>
</dbReference>
<keyword evidence="12" id="KW-1185">Reference proteome</keyword>
<proteinExistence type="inferred from homology"/>
<dbReference type="RefSeq" id="XP_007405349.1">
    <property type="nucleotide sequence ID" value="XM_007405287.1"/>
</dbReference>
<dbReference type="Gene3D" id="3.40.1030.10">
    <property type="entry name" value="Nucleoside phosphorylase/phosphoribosyltransferase catalytic domain"/>
    <property type="match status" value="1"/>
</dbReference>